<proteinExistence type="predicted"/>
<gene>
    <name evidence="2" type="ORF">RGQ29_026490</name>
</gene>
<dbReference type="PROSITE" id="PS50846">
    <property type="entry name" value="HMA_2"/>
    <property type="match status" value="1"/>
</dbReference>
<evidence type="ECO:0000313" key="3">
    <source>
        <dbReference type="Proteomes" id="UP001324115"/>
    </source>
</evidence>
<dbReference type="Gene3D" id="3.30.70.100">
    <property type="match status" value="1"/>
</dbReference>
<organism evidence="2 3">
    <name type="scientific">Quercus rubra</name>
    <name type="common">Northern red oak</name>
    <name type="synonym">Quercus borealis</name>
    <dbReference type="NCBI Taxonomy" id="3512"/>
    <lineage>
        <taxon>Eukaryota</taxon>
        <taxon>Viridiplantae</taxon>
        <taxon>Streptophyta</taxon>
        <taxon>Embryophyta</taxon>
        <taxon>Tracheophyta</taxon>
        <taxon>Spermatophyta</taxon>
        <taxon>Magnoliopsida</taxon>
        <taxon>eudicotyledons</taxon>
        <taxon>Gunneridae</taxon>
        <taxon>Pentapetalae</taxon>
        <taxon>rosids</taxon>
        <taxon>fabids</taxon>
        <taxon>Fagales</taxon>
        <taxon>Fagaceae</taxon>
        <taxon>Quercus</taxon>
    </lineage>
</organism>
<dbReference type="Proteomes" id="UP001324115">
    <property type="component" value="Unassembled WGS sequence"/>
</dbReference>
<dbReference type="GO" id="GO:0046872">
    <property type="term" value="F:metal ion binding"/>
    <property type="evidence" value="ECO:0007669"/>
    <property type="project" value="InterPro"/>
</dbReference>
<comment type="caution">
    <text evidence="2">The sequence shown here is derived from an EMBL/GenBank/DDBJ whole genome shotgun (WGS) entry which is preliminary data.</text>
</comment>
<name>A0AAN7ELJ4_QUERU</name>
<protein>
    <recommendedName>
        <fullName evidence="1">HMA domain-containing protein</fullName>
    </recommendedName>
</protein>
<dbReference type="PANTHER" id="PTHR46932:SF12">
    <property type="entry name" value="HEAVY METAL-ASSOCIATED ISOPRENYLATED PLANT PROTEIN 47"/>
    <property type="match status" value="1"/>
</dbReference>
<dbReference type="AlphaFoldDB" id="A0AAN7ELJ4"/>
<keyword evidence="3" id="KW-1185">Reference proteome</keyword>
<reference evidence="2 3" key="1">
    <citation type="journal article" date="2023" name="G3 (Bethesda)">
        <title>A haplotype-resolved chromosome-scale genome for Quercus rubra L. provides insights into the genetics of adaptive traits for red oak species.</title>
        <authorList>
            <person name="Kapoor B."/>
            <person name="Jenkins J."/>
            <person name="Schmutz J."/>
            <person name="Zhebentyayeva T."/>
            <person name="Kuelheim C."/>
            <person name="Coggeshall M."/>
            <person name="Heim C."/>
            <person name="Lasky J.R."/>
            <person name="Leites L."/>
            <person name="Islam-Faridi N."/>
            <person name="Romero-Severson J."/>
            <person name="DeLeo V.L."/>
            <person name="Lucas S.M."/>
            <person name="Lazic D."/>
            <person name="Gailing O."/>
            <person name="Carlson J."/>
            <person name="Staton M."/>
        </authorList>
    </citation>
    <scope>NUCLEOTIDE SEQUENCE [LARGE SCALE GENOMIC DNA]</scope>
    <source>
        <strain evidence="2">Pseudo-F2</strain>
    </source>
</reference>
<dbReference type="InterPro" id="IPR042885">
    <property type="entry name" value="HIPP47/16"/>
</dbReference>
<evidence type="ECO:0000259" key="1">
    <source>
        <dbReference type="PROSITE" id="PS50846"/>
    </source>
</evidence>
<dbReference type="InterPro" id="IPR006121">
    <property type="entry name" value="HMA_dom"/>
</dbReference>
<dbReference type="EMBL" id="JAXUIC010000008">
    <property type="protein sequence ID" value="KAK4575553.1"/>
    <property type="molecule type" value="Genomic_DNA"/>
</dbReference>
<accession>A0AAN7ELJ4</accession>
<evidence type="ECO:0000313" key="2">
    <source>
        <dbReference type="EMBL" id="KAK4575553.1"/>
    </source>
</evidence>
<sequence>MNCDKCRSKAMKIASTASVINSKTIEGSDRDQLVVIGEDVDSANLTRSLRKKHCYATLWSVEEVKLKKEPEVNPPIPKAV</sequence>
<dbReference type="PANTHER" id="PTHR46932">
    <property type="entry name" value="HEAVY METAL-ASSOCIATED ISOPRENYLATED PLANT PROTEIN 47"/>
    <property type="match status" value="1"/>
</dbReference>
<feature type="domain" description="HMA" evidence="1">
    <location>
        <begin position="1"/>
        <end position="61"/>
    </location>
</feature>